<name>A0A9P9DTA1_9HYPO</name>
<dbReference type="Gene3D" id="1.25.40.20">
    <property type="entry name" value="Ankyrin repeat-containing domain"/>
    <property type="match status" value="1"/>
</dbReference>
<evidence type="ECO:0000313" key="8">
    <source>
        <dbReference type="Proteomes" id="UP000738349"/>
    </source>
</evidence>
<dbReference type="InterPro" id="IPR038305">
    <property type="entry name" value="HeLo_sf"/>
</dbReference>
<dbReference type="InterPro" id="IPR027417">
    <property type="entry name" value="P-loop_NTPase"/>
</dbReference>
<sequence length="886" mass="99296">MEPFGLAVGIAGLAGLFSSCLEAVEKVQSYRSFGADSQVLDTQFKAEKLRFEQWGRQVGFDRGTPSADHHQALDDPDISSAVRDLLLIIDNICNANGASRRPLLAGTGLAQDELFRASQAQPSRTTPSESKRRKLAWALGGRGERTEQVNLLGRVVQQLHNLVPPDSAKVTRPGHGPNSAGTDAKMPLQGTFSHHAWLTELRQILARIDGEIKAETRREVHTWLLGRHSANELYDDSIQKRLDGTCDWILDQPAFLRWLSHDFPKGTAKLLWIHGPAGFGKTILCARVVEHLSSTLETPVAHLFFSSDFESRKDPFVAIRSWISQIVSRHADAFGLVRQRWEAEQDQVATRATVVKLVRELLQAVPGCTLVADGLDECTELGNSSVSVATFLETVQKAAADTTTRILIVSRDEPDIRHALMDNTRAGFVEYKISPEDVRADTASYSKSIVDRKLSNKSEAIKSEISGRMADRCEGQFLWLKMQENHLRRGKTKKQLEDAIAKTPVGLERLYDRNWEKIAGLEEEDKTRAISLLRWAAFALRPLTVCEITEAVLIHEDCDDFPLDELPDSVDDDYIESEVLDLCGPLLEVRSQPWEPSPAFRTVHLTHFSVKQYLLYNILAQEKLLLANGRLRASNEAIESTLLAKLCLHYINFPQVWQGTLRELVDTLGKSFRDYAAGSWYRHANLGVSNDADMIRLINVLLDRTNPTWNPWREWFDSNDEEFMKAEPAKETRPPSPLYYASKLGLTGTAIYLIKERKYDADEKSSLGRTALGASCANGNVTIVKTLLDAEANVMVANHNGWTPVLTASLNGHVEVVKLLLLLLLLLLFNAGGNRYSQPPEGHRACRRLSRSKEILYIWNYHIKNILQIKPNGYWCLLRCSRGSAG</sequence>
<dbReference type="SUPFAM" id="SSF52540">
    <property type="entry name" value="P-loop containing nucleoside triphosphate hydrolases"/>
    <property type="match status" value="1"/>
</dbReference>
<evidence type="ECO:0000256" key="1">
    <source>
        <dbReference type="ARBA" id="ARBA00022737"/>
    </source>
</evidence>
<dbReference type="AlphaFoldDB" id="A0A9P9DTA1"/>
<dbReference type="InterPro" id="IPR002110">
    <property type="entry name" value="Ankyrin_rpt"/>
</dbReference>
<dbReference type="EMBL" id="JAGMUV010000021">
    <property type="protein sequence ID" value="KAH7124619.1"/>
    <property type="molecule type" value="Genomic_DNA"/>
</dbReference>
<keyword evidence="4" id="KW-0732">Signal</keyword>
<feature type="domain" description="Prion-inhibition and propagation HeLo" evidence="5">
    <location>
        <begin position="5"/>
        <end position="167"/>
    </location>
</feature>
<proteinExistence type="predicted"/>
<keyword evidence="2" id="KW-0040">ANK repeat</keyword>
<feature type="signal peptide" evidence="4">
    <location>
        <begin position="1"/>
        <end position="23"/>
    </location>
</feature>
<dbReference type="Gene3D" id="3.40.50.300">
    <property type="entry name" value="P-loop containing nucleotide triphosphate hydrolases"/>
    <property type="match status" value="1"/>
</dbReference>
<protein>
    <submittedName>
        <fullName evidence="7">Prion-inhibition and propagation-domain-containing protein</fullName>
    </submittedName>
</protein>
<evidence type="ECO:0000256" key="4">
    <source>
        <dbReference type="SAM" id="SignalP"/>
    </source>
</evidence>
<evidence type="ECO:0000259" key="6">
    <source>
        <dbReference type="Pfam" id="PF24883"/>
    </source>
</evidence>
<reference evidence="7" key="1">
    <citation type="journal article" date="2021" name="Nat. Commun.">
        <title>Genetic determinants of endophytism in the Arabidopsis root mycobiome.</title>
        <authorList>
            <person name="Mesny F."/>
            <person name="Miyauchi S."/>
            <person name="Thiergart T."/>
            <person name="Pickel B."/>
            <person name="Atanasova L."/>
            <person name="Karlsson M."/>
            <person name="Huettel B."/>
            <person name="Barry K.W."/>
            <person name="Haridas S."/>
            <person name="Chen C."/>
            <person name="Bauer D."/>
            <person name="Andreopoulos W."/>
            <person name="Pangilinan J."/>
            <person name="LaButti K."/>
            <person name="Riley R."/>
            <person name="Lipzen A."/>
            <person name="Clum A."/>
            <person name="Drula E."/>
            <person name="Henrissat B."/>
            <person name="Kohler A."/>
            <person name="Grigoriev I.V."/>
            <person name="Martin F.M."/>
            <person name="Hacquard S."/>
        </authorList>
    </citation>
    <scope>NUCLEOTIDE SEQUENCE</scope>
    <source>
        <strain evidence="7">MPI-CAGE-AT-0147</strain>
    </source>
</reference>
<keyword evidence="7" id="KW-0034">Amyloid</keyword>
<dbReference type="Pfam" id="PF14479">
    <property type="entry name" value="HeLo"/>
    <property type="match status" value="1"/>
</dbReference>
<dbReference type="OrthoDB" id="539213at2759"/>
<evidence type="ECO:0000259" key="5">
    <source>
        <dbReference type="Pfam" id="PF14479"/>
    </source>
</evidence>
<organism evidence="7 8">
    <name type="scientific">Dactylonectria macrodidyma</name>
    <dbReference type="NCBI Taxonomy" id="307937"/>
    <lineage>
        <taxon>Eukaryota</taxon>
        <taxon>Fungi</taxon>
        <taxon>Dikarya</taxon>
        <taxon>Ascomycota</taxon>
        <taxon>Pezizomycotina</taxon>
        <taxon>Sordariomycetes</taxon>
        <taxon>Hypocreomycetidae</taxon>
        <taxon>Hypocreales</taxon>
        <taxon>Nectriaceae</taxon>
        <taxon>Dactylonectria</taxon>
    </lineage>
</organism>
<dbReference type="Gene3D" id="1.20.120.1020">
    <property type="entry name" value="Prion-inhibition and propagation, HeLo domain"/>
    <property type="match status" value="1"/>
</dbReference>
<dbReference type="Proteomes" id="UP000738349">
    <property type="component" value="Unassembled WGS sequence"/>
</dbReference>
<feature type="domain" description="Nephrocystin 3-like N-terminal" evidence="6">
    <location>
        <begin position="244"/>
        <end position="411"/>
    </location>
</feature>
<keyword evidence="1" id="KW-0677">Repeat</keyword>
<feature type="repeat" description="ANK" evidence="2">
    <location>
        <begin position="767"/>
        <end position="799"/>
    </location>
</feature>
<dbReference type="SUPFAM" id="SSF48403">
    <property type="entry name" value="Ankyrin repeat"/>
    <property type="match status" value="1"/>
</dbReference>
<evidence type="ECO:0000256" key="2">
    <source>
        <dbReference type="PROSITE-ProRule" id="PRU00023"/>
    </source>
</evidence>
<dbReference type="SMART" id="SM00248">
    <property type="entry name" value="ANK"/>
    <property type="match status" value="2"/>
</dbReference>
<evidence type="ECO:0000256" key="3">
    <source>
        <dbReference type="SAM" id="MobiDB-lite"/>
    </source>
</evidence>
<dbReference type="InterPro" id="IPR056884">
    <property type="entry name" value="NPHP3-like_N"/>
</dbReference>
<dbReference type="InterPro" id="IPR036770">
    <property type="entry name" value="Ankyrin_rpt-contain_sf"/>
</dbReference>
<accession>A0A9P9DTA1</accession>
<keyword evidence="8" id="KW-1185">Reference proteome</keyword>
<dbReference type="Pfam" id="PF12796">
    <property type="entry name" value="Ank_2"/>
    <property type="match status" value="1"/>
</dbReference>
<comment type="caution">
    <text evidence="7">The sequence shown here is derived from an EMBL/GenBank/DDBJ whole genome shotgun (WGS) entry which is preliminary data.</text>
</comment>
<dbReference type="Pfam" id="PF24883">
    <property type="entry name" value="NPHP3_N"/>
    <property type="match status" value="1"/>
</dbReference>
<feature type="region of interest" description="Disordered" evidence="3">
    <location>
        <begin position="165"/>
        <end position="186"/>
    </location>
</feature>
<dbReference type="PANTHER" id="PTHR10039">
    <property type="entry name" value="AMELOGENIN"/>
    <property type="match status" value="1"/>
</dbReference>
<keyword evidence="7" id="KW-0640">Prion</keyword>
<feature type="repeat" description="ANK" evidence="2">
    <location>
        <begin position="800"/>
        <end position="821"/>
    </location>
</feature>
<gene>
    <name evidence="7" type="ORF">EDB81DRAFT_209505</name>
</gene>
<feature type="chain" id="PRO_5040176543" evidence="4">
    <location>
        <begin position="24"/>
        <end position="886"/>
    </location>
</feature>
<dbReference type="PROSITE" id="PS50297">
    <property type="entry name" value="ANK_REP_REGION"/>
    <property type="match status" value="1"/>
</dbReference>
<dbReference type="PROSITE" id="PS50088">
    <property type="entry name" value="ANK_REPEAT"/>
    <property type="match status" value="2"/>
</dbReference>
<dbReference type="InterPro" id="IPR029498">
    <property type="entry name" value="HeLo_dom"/>
</dbReference>
<evidence type="ECO:0000313" key="7">
    <source>
        <dbReference type="EMBL" id="KAH7124619.1"/>
    </source>
</evidence>